<keyword evidence="2" id="KW-1185">Reference proteome</keyword>
<dbReference type="PANTHER" id="PTHR33674">
    <property type="entry name" value="METHIONINE-S-OXIDE REDUCTASE"/>
    <property type="match status" value="1"/>
</dbReference>
<dbReference type="Pfam" id="PF24046">
    <property type="entry name" value="At4g08330"/>
    <property type="match status" value="1"/>
</dbReference>
<evidence type="ECO:0000313" key="2">
    <source>
        <dbReference type="Proteomes" id="UP001418222"/>
    </source>
</evidence>
<dbReference type="Proteomes" id="UP001418222">
    <property type="component" value="Unassembled WGS sequence"/>
</dbReference>
<evidence type="ECO:0000313" key="1">
    <source>
        <dbReference type="EMBL" id="KAK8944647.1"/>
    </source>
</evidence>
<accession>A0AAP0G8T5</accession>
<dbReference type="EMBL" id="JBBWWQ010000006">
    <property type="protein sequence ID" value="KAK8944647.1"/>
    <property type="molecule type" value="Genomic_DNA"/>
</dbReference>
<dbReference type="AlphaFoldDB" id="A0AAP0G8T5"/>
<dbReference type="InterPro" id="IPR045282">
    <property type="entry name" value="At4g08330-like"/>
</dbReference>
<organism evidence="1 2">
    <name type="scientific">Platanthera zijinensis</name>
    <dbReference type="NCBI Taxonomy" id="2320716"/>
    <lineage>
        <taxon>Eukaryota</taxon>
        <taxon>Viridiplantae</taxon>
        <taxon>Streptophyta</taxon>
        <taxon>Embryophyta</taxon>
        <taxon>Tracheophyta</taxon>
        <taxon>Spermatophyta</taxon>
        <taxon>Magnoliopsida</taxon>
        <taxon>Liliopsida</taxon>
        <taxon>Asparagales</taxon>
        <taxon>Orchidaceae</taxon>
        <taxon>Orchidoideae</taxon>
        <taxon>Orchideae</taxon>
        <taxon>Orchidinae</taxon>
        <taxon>Platanthera</taxon>
    </lineage>
</organism>
<sequence>MSGMPTEAVAYSCGSCGYPLKLTSSEQVSTSKICVHKRPTSKDMIYFPTVDLSRFTQVDEFSCFPFSMGCYQSKIKLLCRKCGIHIGYGYGLPGVNGFDSDEVTSTCRKYVVKARAIQPSDL</sequence>
<name>A0AAP0G8T5_9ASPA</name>
<dbReference type="PANTHER" id="PTHR33674:SF3">
    <property type="entry name" value="YIPPEE DOMAIN-CONTAINING PROTEIN"/>
    <property type="match status" value="1"/>
</dbReference>
<reference evidence="1 2" key="1">
    <citation type="journal article" date="2022" name="Nat. Plants">
        <title>Genomes of leafy and leafless Platanthera orchids illuminate the evolution of mycoheterotrophy.</title>
        <authorList>
            <person name="Li M.H."/>
            <person name="Liu K.W."/>
            <person name="Li Z."/>
            <person name="Lu H.C."/>
            <person name="Ye Q.L."/>
            <person name="Zhang D."/>
            <person name="Wang J.Y."/>
            <person name="Li Y.F."/>
            <person name="Zhong Z.M."/>
            <person name="Liu X."/>
            <person name="Yu X."/>
            <person name="Liu D.K."/>
            <person name="Tu X.D."/>
            <person name="Liu B."/>
            <person name="Hao Y."/>
            <person name="Liao X.Y."/>
            <person name="Jiang Y.T."/>
            <person name="Sun W.H."/>
            <person name="Chen J."/>
            <person name="Chen Y.Q."/>
            <person name="Ai Y."/>
            <person name="Zhai J.W."/>
            <person name="Wu S.S."/>
            <person name="Zhou Z."/>
            <person name="Hsiao Y.Y."/>
            <person name="Wu W.L."/>
            <person name="Chen Y.Y."/>
            <person name="Lin Y.F."/>
            <person name="Hsu J.L."/>
            <person name="Li C.Y."/>
            <person name="Wang Z.W."/>
            <person name="Zhao X."/>
            <person name="Zhong W.Y."/>
            <person name="Ma X.K."/>
            <person name="Ma L."/>
            <person name="Huang J."/>
            <person name="Chen G.Z."/>
            <person name="Huang M.Z."/>
            <person name="Huang L."/>
            <person name="Peng D.H."/>
            <person name="Luo Y.B."/>
            <person name="Zou S.Q."/>
            <person name="Chen S.P."/>
            <person name="Lan S."/>
            <person name="Tsai W.C."/>
            <person name="Van de Peer Y."/>
            <person name="Liu Z.J."/>
        </authorList>
    </citation>
    <scope>NUCLEOTIDE SEQUENCE [LARGE SCALE GENOMIC DNA]</scope>
    <source>
        <strain evidence="1">Lor287</strain>
    </source>
</reference>
<comment type="caution">
    <text evidence="1">The sequence shown here is derived from an EMBL/GenBank/DDBJ whole genome shotgun (WGS) entry which is preliminary data.</text>
</comment>
<protein>
    <submittedName>
        <fullName evidence="1">Uncharacterized protein</fullName>
    </submittedName>
</protein>
<gene>
    <name evidence="1" type="ORF">KSP39_PZI007526</name>
</gene>
<proteinExistence type="predicted"/>